<evidence type="ECO:0000259" key="5">
    <source>
        <dbReference type="PROSITE" id="PS50983"/>
    </source>
</evidence>
<name>A0A2R9SVW7_9BACL</name>
<evidence type="ECO:0000256" key="3">
    <source>
        <dbReference type="ARBA" id="ARBA00023163"/>
    </source>
</evidence>
<evidence type="ECO:0000259" key="4">
    <source>
        <dbReference type="PROSITE" id="PS01124"/>
    </source>
</evidence>
<dbReference type="PROSITE" id="PS01124">
    <property type="entry name" value="HTH_ARAC_FAMILY_2"/>
    <property type="match status" value="1"/>
</dbReference>
<dbReference type="Proteomes" id="UP000003094">
    <property type="component" value="Unassembled WGS sequence"/>
</dbReference>
<evidence type="ECO:0000313" key="7">
    <source>
        <dbReference type="Proteomes" id="UP000003094"/>
    </source>
</evidence>
<sequence length="423" mass="49318">MCRPFSQCIDYLESLYRHRHTCNELESFELAVCFQAFMLFLYRQNQNDSYTLNMRHAVELSIEHLKEHYANPWTVEQLAELANVARWHYTRIFKEITTQYPLDYLNGIRIDRAKHMLLASDDRLLDIAQFVGFNSEYYFNRRFKQTVGVSPGQYRRNHYRQENMRVFAPFLEDFLVALGITPVVQCSHSRWGKQDYLGLLHVPVIDIENEDIAVLSCHKPDCIIINIGFERWMSDDGLGRLAPTYQFPHPGEDWRLTLRKSAELLGRKDRVLDIISQYEHKASEAKRLLRQSVRTQTVACLRISALGISLYAGPDHGYTGPILYKDLGLTPHPLVLQLSWGARIASLTKEWLKLLDADHLFITFDKRHSSWEGEERSMLDWSEWQSLPAVQGGCVYEVDFLTWMNYGVISHGKKIEDVLRVLA</sequence>
<dbReference type="InterPro" id="IPR009057">
    <property type="entry name" value="Homeodomain-like_sf"/>
</dbReference>
<dbReference type="PRINTS" id="PR00032">
    <property type="entry name" value="HTHARAC"/>
</dbReference>
<dbReference type="Gene3D" id="3.40.50.1980">
    <property type="entry name" value="Nitrogenase molybdenum iron protein domain"/>
    <property type="match status" value="2"/>
</dbReference>
<protein>
    <submittedName>
        <fullName evidence="6">Putative HTH-type transcriptional regulator</fullName>
    </submittedName>
</protein>
<dbReference type="SMART" id="SM00342">
    <property type="entry name" value="HTH_ARAC"/>
    <property type="match status" value="1"/>
</dbReference>
<comment type="caution">
    <text evidence="6">The sequence shown here is derived from an EMBL/GenBank/DDBJ whole genome shotgun (WGS) entry which is preliminary data.</text>
</comment>
<evidence type="ECO:0000256" key="2">
    <source>
        <dbReference type="ARBA" id="ARBA00023125"/>
    </source>
</evidence>
<keyword evidence="7" id="KW-1185">Reference proteome</keyword>
<proteinExistence type="predicted"/>
<evidence type="ECO:0000256" key="1">
    <source>
        <dbReference type="ARBA" id="ARBA00023015"/>
    </source>
</evidence>
<dbReference type="PANTHER" id="PTHR43280">
    <property type="entry name" value="ARAC-FAMILY TRANSCRIPTIONAL REGULATOR"/>
    <property type="match status" value="1"/>
</dbReference>
<dbReference type="Pfam" id="PF12833">
    <property type="entry name" value="HTH_18"/>
    <property type="match status" value="1"/>
</dbReference>
<dbReference type="GO" id="GO:0043565">
    <property type="term" value="F:sequence-specific DNA binding"/>
    <property type="evidence" value="ECO:0007669"/>
    <property type="project" value="InterPro"/>
</dbReference>
<dbReference type="PANTHER" id="PTHR43280:SF28">
    <property type="entry name" value="HTH-TYPE TRANSCRIPTIONAL ACTIVATOR RHAS"/>
    <property type="match status" value="1"/>
</dbReference>
<feature type="domain" description="Fe/B12 periplasmic-binding" evidence="5">
    <location>
        <begin position="163"/>
        <end position="423"/>
    </location>
</feature>
<dbReference type="SUPFAM" id="SSF46689">
    <property type="entry name" value="Homeodomain-like"/>
    <property type="match status" value="2"/>
</dbReference>
<organism evidence="6 7">
    <name type="scientific">Paenibacillus vortex V453</name>
    <dbReference type="NCBI Taxonomy" id="715225"/>
    <lineage>
        <taxon>Bacteria</taxon>
        <taxon>Bacillati</taxon>
        <taxon>Bacillota</taxon>
        <taxon>Bacilli</taxon>
        <taxon>Bacillales</taxon>
        <taxon>Paenibacillaceae</taxon>
        <taxon>Paenibacillus</taxon>
    </lineage>
</organism>
<accession>A0A2R9SVW7</accession>
<dbReference type="SUPFAM" id="SSF53807">
    <property type="entry name" value="Helical backbone' metal receptor"/>
    <property type="match status" value="1"/>
</dbReference>
<reference evidence="6 7" key="1">
    <citation type="journal article" date="2010" name="BMC Genomics">
        <title>Genome sequence of the pattern forming Paenibacillus vortex bacterium reveals potential for thriving in complex environments.</title>
        <authorList>
            <person name="Sirota-Madi A."/>
            <person name="Olender T."/>
            <person name="Helman Y."/>
            <person name="Ingham C."/>
            <person name="Brainis I."/>
            <person name="Roth D."/>
            <person name="Hagi E."/>
            <person name="Brodsky L."/>
            <person name="Leshkowitz D."/>
            <person name="Galatenko V."/>
            <person name="Nikolaev V."/>
            <person name="Mugasimangalam R.C."/>
            <person name="Bransburg-Zabary S."/>
            <person name="Gutnick D.L."/>
            <person name="Lancet D."/>
            <person name="Ben-Jacob E."/>
        </authorList>
    </citation>
    <scope>NUCLEOTIDE SEQUENCE [LARGE SCALE GENOMIC DNA]</scope>
    <source>
        <strain evidence="6 7">V453</strain>
    </source>
</reference>
<dbReference type="Pfam" id="PF01497">
    <property type="entry name" value="Peripla_BP_2"/>
    <property type="match status" value="1"/>
</dbReference>
<dbReference type="KEGG" id="pvo:PVOR_14229"/>
<dbReference type="InterPro" id="IPR002491">
    <property type="entry name" value="ABC_transptr_periplasmic_BD"/>
</dbReference>
<dbReference type="InterPro" id="IPR018060">
    <property type="entry name" value="HTH_AraC"/>
</dbReference>
<dbReference type="AlphaFoldDB" id="A0A2R9SVW7"/>
<keyword evidence="3" id="KW-0804">Transcription</keyword>
<evidence type="ECO:0000313" key="6">
    <source>
        <dbReference type="EMBL" id="EFU41519.1"/>
    </source>
</evidence>
<dbReference type="Gene3D" id="1.10.10.60">
    <property type="entry name" value="Homeodomain-like"/>
    <property type="match status" value="2"/>
</dbReference>
<dbReference type="GO" id="GO:0003700">
    <property type="term" value="F:DNA-binding transcription factor activity"/>
    <property type="evidence" value="ECO:0007669"/>
    <property type="project" value="InterPro"/>
</dbReference>
<dbReference type="InterPro" id="IPR020449">
    <property type="entry name" value="Tscrpt_reg_AraC-type_HTH"/>
</dbReference>
<keyword evidence="2" id="KW-0238">DNA-binding</keyword>
<dbReference type="EMBL" id="ADHJ01000020">
    <property type="protein sequence ID" value="EFU41519.1"/>
    <property type="molecule type" value="Genomic_DNA"/>
</dbReference>
<gene>
    <name evidence="6" type="ORF">PVOR_14229</name>
</gene>
<dbReference type="PROSITE" id="PS50983">
    <property type="entry name" value="FE_B12_PBP"/>
    <property type="match status" value="1"/>
</dbReference>
<feature type="domain" description="HTH araC/xylS-type" evidence="4">
    <location>
        <begin position="59"/>
        <end position="157"/>
    </location>
</feature>
<keyword evidence="1" id="KW-0805">Transcription regulation</keyword>